<accession>A0AAE3NMM6</accession>
<organism evidence="1 2">
    <name type="scientific">Psychromarinibacter sediminicola</name>
    <dbReference type="NCBI Taxonomy" id="3033385"/>
    <lineage>
        <taxon>Bacteria</taxon>
        <taxon>Pseudomonadati</taxon>
        <taxon>Pseudomonadota</taxon>
        <taxon>Alphaproteobacteria</taxon>
        <taxon>Rhodobacterales</taxon>
        <taxon>Paracoccaceae</taxon>
        <taxon>Psychromarinibacter</taxon>
    </lineage>
</organism>
<dbReference type="EMBL" id="JARGYC010000009">
    <property type="protein sequence ID" value="MDF0600118.1"/>
    <property type="molecule type" value="Genomic_DNA"/>
</dbReference>
<evidence type="ECO:0000313" key="2">
    <source>
        <dbReference type="Proteomes" id="UP001220964"/>
    </source>
</evidence>
<sequence length="76" mass="8037">MHPAGAPMLVHPYPTTNYCPAGLQPITVGGVICCGVPNTSETYYNHPGYRPTGTYVSTGKGYGDGYVAYDKSYSGN</sequence>
<comment type="caution">
    <text evidence="1">The sequence shown here is derived from an EMBL/GenBank/DDBJ whole genome shotgun (WGS) entry which is preliminary data.</text>
</comment>
<dbReference type="AlphaFoldDB" id="A0AAE3NMM6"/>
<name>A0AAE3NMM6_9RHOB</name>
<evidence type="ECO:0000313" key="1">
    <source>
        <dbReference type="EMBL" id="MDF0600118.1"/>
    </source>
</evidence>
<dbReference type="Proteomes" id="UP001220964">
    <property type="component" value="Unassembled WGS sequence"/>
</dbReference>
<gene>
    <name evidence="1" type="ORF">P1J78_05185</name>
</gene>
<reference evidence="1" key="1">
    <citation type="submission" date="2023-03" db="EMBL/GenBank/DDBJ databases">
        <title>Multiphase analysis and comparison of six strains from genera Psychromarinibacter, Lutimaribacter, and Maritimibacter, including a novel species: Psychromarinibacter sediminicola sp. nov.</title>
        <authorList>
            <person name="Wang Y.-H."/>
            <person name="Ye M.-Q."/>
            <person name="Du Z.-J."/>
        </authorList>
    </citation>
    <scope>NUCLEOTIDE SEQUENCE</scope>
    <source>
        <strain evidence="1">C21-152</strain>
    </source>
</reference>
<proteinExistence type="predicted"/>
<protein>
    <submittedName>
        <fullName evidence="1">Uncharacterized protein</fullName>
    </submittedName>
</protein>
<keyword evidence="2" id="KW-1185">Reference proteome</keyword>